<dbReference type="EMBL" id="JAFITR010000127">
    <property type="protein sequence ID" value="MBN4067385.1"/>
    <property type="molecule type" value="Genomic_DNA"/>
</dbReference>
<evidence type="ECO:0000259" key="2">
    <source>
        <dbReference type="Pfam" id="PF01266"/>
    </source>
</evidence>
<feature type="domain" description="FAD dependent oxidoreductase" evidence="2">
    <location>
        <begin position="2"/>
        <end position="343"/>
    </location>
</feature>
<organism evidence="3 4">
    <name type="scientific">Simkania negevensis</name>
    <dbReference type="NCBI Taxonomy" id="83561"/>
    <lineage>
        <taxon>Bacteria</taxon>
        <taxon>Pseudomonadati</taxon>
        <taxon>Chlamydiota</taxon>
        <taxon>Chlamydiia</taxon>
        <taxon>Parachlamydiales</taxon>
        <taxon>Simkaniaceae</taxon>
        <taxon>Simkania</taxon>
    </lineage>
</organism>
<comment type="caution">
    <text evidence="3">The sequence shown here is derived from an EMBL/GenBank/DDBJ whole genome shotgun (WGS) entry which is preliminary data.</text>
</comment>
<evidence type="ECO:0000256" key="1">
    <source>
        <dbReference type="ARBA" id="ARBA00023002"/>
    </source>
</evidence>
<dbReference type="Proteomes" id="UP000722121">
    <property type="component" value="Unassembled WGS sequence"/>
</dbReference>
<dbReference type="InterPro" id="IPR036188">
    <property type="entry name" value="FAD/NAD-bd_sf"/>
</dbReference>
<sequence>MIVLGGGIIGLTIAWQLVQSGAAKVRAVIESDEYPAATLSAAGMLAPITEGFFSNMKLMDIGIRSLGLYDDFLAQLRKETEKVPELSSEGTLLVAEDHDGLEWLRNRFQILQKMESDCHWLCSSELQEREPFIGSSALAAVHIPMERQIHVSQLSAALRTALDRHNVEIVRKKVIRVEDTTSWILHFSDHSHMECERLVIACGAWLDSLQMGREVDKPTVIPNQGQLVVARLSKDLSLRHMIRTRKVYICPRNDGTVRLGASSEFIGYDTNPTIGNIREIFRDTWKLLPALSDAHFIAAHAGLRPCSNTEMPVVKQGDKEGLYWAVGHGRSGVLLAPWTGKRLEKILR</sequence>
<keyword evidence="4" id="KW-1185">Reference proteome</keyword>
<dbReference type="PANTHER" id="PTHR13847:SF289">
    <property type="entry name" value="GLYCINE OXIDASE"/>
    <property type="match status" value="1"/>
</dbReference>
<dbReference type="Gene3D" id="3.30.9.10">
    <property type="entry name" value="D-Amino Acid Oxidase, subunit A, domain 2"/>
    <property type="match status" value="1"/>
</dbReference>
<dbReference type="InterPro" id="IPR006076">
    <property type="entry name" value="FAD-dep_OxRdtase"/>
</dbReference>
<name>A0ABS3ASR1_9BACT</name>
<accession>A0ABS3ASR1</accession>
<gene>
    <name evidence="3" type="ORF">JYU14_04810</name>
</gene>
<protein>
    <submittedName>
        <fullName evidence="3">FAD-dependent oxidoreductase</fullName>
    </submittedName>
</protein>
<evidence type="ECO:0000313" key="4">
    <source>
        <dbReference type="Proteomes" id="UP000722121"/>
    </source>
</evidence>
<keyword evidence="1" id="KW-0560">Oxidoreductase</keyword>
<reference evidence="3 4" key="1">
    <citation type="submission" date="2021-02" db="EMBL/GenBank/DDBJ databases">
        <title>Activity-based single-cell genomes from oceanic crustal fluid captures similar information to metagenomic and metatranscriptomic surveys with orders of magnitude less sampling.</title>
        <authorList>
            <person name="D'Angelo T.S."/>
            <person name="Orcutt B.N."/>
        </authorList>
    </citation>
    <scope>NUCLEOTIDE SEQUENCE [LARGE SCALE GENOMIC DNA]</scope>
    <source>
        <strain evidence="3">AH-315-G07</strain>
    </source>
</reference>
<dbReference type="SUPFAM" id="SSF54373">
    <property type="entry name" value="FAD-linked reductases, C-terminal domain"/>
    <property type="match status" value="1"/>
</dbReference>
<dbReference type="SUPFAM" id="SSF51905">
    <property type="entry name" value="FAD/NAD(P)-binding domain"/>
    <property type="match status" value="1"/>
</dbReference>
<evidence type="ECO:0000313" key="3">
    <source>
        <dbReference type="EMBL" id="MBN4067385.1"/>
    </source>
</evidence>
<dbReference type="Pfam" id="PF01266">
    <property type="entry name" value="DAO"/>
    <property type="match status" value="1"/>
</dbReference>
<proteinExistence type="predicted"/>
<dbReference type="PANTHER" id="PTHR13847">
    <property type="entry name" value="SARCOSINE DEHYDROGENASE-RELATED"/>
    <property type="match status" value="1"/>
</dbReference>
<dbReference type="Gene3D" id="3.50.50.60">
    <property type="entry name" value="FAD/NAD(P)-binding domain"/>
    <property type="match status" value="1"/>
</dbReference>